<proteinExistence type="predicted"/>
<feature type="domain" description="PilY1 beta-propeller" evidence="4">
    <location>
        <begin position="723"/>
        <end position="1077"/>
    </location>
</feature>
<name>A0ABU9JIP8_9GAMM</name>
<evidence type="ECO:0000256" key="2">
    <source>
        <dbReference type="ARBA" id="ARBA00022837"/>
    </source>
</evidence>
<evidence type="ECO:0000313" key="5">
    <source>
        <dbReference type="EMBL" id="MEL3952702.1"/>
    </source>
</evidence>
<feature type="compositionally biased region" description="Pro residues" evidence="3">
    <location>
        <begin position="1232"/>
        <end position="1242"/>
    </location>
</feature>
<comment type="caution">
    <text evidence="5">The sequence shown here is derived from an EMBL/GenBank/DDBJ whole genome shotgun (WGS) entry which is preliminary data.</text>
</comment>
<keyword evidence="2" id="KW-0106">Calcium</keyword>
<feature type="region of interest" description="Disordered" evidence="3">
    <location>
        <begin position="1209"/>
        <end position="1244"/>
    </location>
</feature>
<dbReference type="Pfam" id="PF05567">
    <property type="entry name" value="T4P_PilY1"/>
    <property type="match status" value="1"/>
</dbReference>
<evidence type="ECO:0000256" key="3">
    <source>
        <dbReference type="SAM" id="MobiDB-lite"/>
    </source>
</evidence>
<dbReference type="RefSeq" id="WP_341986587.1">
    <property type="nucleotide sequence ID" value="NZ_JBBYHY010000002.1"/>
</dbReference>
<evidence type="ECO:0000256" key="1">
    <source>
        <dbReference type="ARBA" id="ARBA00022723"/>
    </source>
</evidence>
<keyword evidence="1" id="KW-0479">Metal-binding</keyword>
<evidence type="ECO:0000313" key="6">
    <source>
        <dbReference type="Proteomes" id="UP001455088"/>
    </source>
</evidence>
<dbReference type="InterPro" id="IPR008707">
    <property type="entry name" value="B-propeller_PilY1"/>
</dbReference>
<evidence type="ECO:0000259" key="4">
    <source>
        <dbReference type="Pfam" id="PF05567"/>
    </source>
</evidence>
<keyword evidence="6" id="KW-1185">Reference proteome</keyword>
<feature type="compositionally biased region" description="Gly residues" evidence="3">
    <location>
        <begin position="1221"/>
        <end position="1231"/>
    </location>
</feature>
<sequence>MVSRRTTLISASVLAVLVGGGVLTYQLIAAQGQGTLSQVPLNNQVQAQPAFIMTVDNSGSMTFQTQFPGADGQACWNTSAKSFFSSTKTLSTTGTCAFYYVLPGTRISGAYYGIAPFDKFGFARSPTYNPAFYNPTIKYEPWMRYDTAQEKVVDYAQAATSKTLIDPRLAANAANTVDLTAATIGVFNMVDGMVVPQGTVFAANGKDGTAYAANKDYTWKTTDFYVAGRNQTQPTRYDATFTYVPATFFLPFTGKSDPVPELAGSPGAYTAVARTEAANACGTGCTMWKYTIKSTDGVALQNFANWFSYYGNRNRSMIAGMTRSMATVDNLRVGYFKINDNADYDMSDKGAALPIRDLGTKDDKRALYADMIALNASGSTPNRQAVKAAATQFTRTDDQAPVQLACQKNAVMLFTDGYSNLDGPEVANANGDGNMGIPFKDSHDNTMADIAASYYINKDGKSPLRPELAPGLVPVPEACNTANPDPRLDCQKNLHVNFYGITLGGRGKLFNPDIVQDPYTNASIYNNWPKRENGAISTIDDIWHAAVNTRGEFINARTPADITQAMRRVLSSVTAGASSSGSYAQSGARIGTGSMAVAPYYEIANESTDWFSRLTASQITVDQATRKAVYTTAWEASAKMPQPTARKVFFGTNTDVLPFSSNSVTLESLCDLSPSLYPGMARCSAGELTDLGATRANAVSYLLGERSLETRRGGRFRDRTTVLGDIINSSPVISAPIDDYGYRGLDQGLGASYATYLETKRSGRYMVYVGANDGMLHAFDGGMGVSGTMDSSGGAETFAYIPATSMGHMGNLLFPLDPNNQAFQKFSHRYYVDGPVAVSDARIGTSWGTVLVGSTGAGGRGVFALDVTKPGSFGTGSRLWEINDLSGSEGVKANIGHVLGKPVIVPFKDASGTVTWKAIFGNGYGSASGKVVLFMVDIGTGSPNITMIEASETAGSPPAGKNGLGNILVVDRWTGSGRNARGRDGYADTVYAADQKGAVWKFDLRDTSARVSTPLFTTQTSTRNGLTYRQPITGGINATNGDRGGVMLFFGTGSFVFNEDVRDESIQSLYAVLDASDETPSLTMTAADLRPYTVSASGDVRTMTPGTIPADSRGWHVDLPAGERFLAYPALASGVVFMPTYVPNPTTKSCASDGSNWLFGLSAQSGAPALSKMRAGSPTGTKFGAGTAAVPLSTGGNAPVKDVGVQVLPRQQPPGKISGDSPGGGGPGSPGGTPPPVDPPAEPCQMLVTAAGGVPMYVPYPCGRQSWRQLQ</sequence>
<accession>A0ABU9JIP8</accession>
<dbReference type="EMBL" id="JBBYHY010000002">
    <property type="protein sequence ID" value="MEL3952702.1"/>
    <property type="molecule type" value="Genomic_DNA"/>
</dbReference>
<gene>
    <name evidence="5" type="ORF">AAE039_03915</name>
</gene>
<protein>
    <submittedName>
        <fullName evidence="5">PilC/PilY family type IV pilus protein</fullName>
    </submittedName>
</protein>
<reference evidence="5 6" key="1">
    <citation type="submission" date="2024-04" db="EMBL/GenBank/DDBJ databases">
        <title>Bacterial endophytes with biocontrol capabilities against important plant pathogens.</title>
        <authorList>
            <person name="Alayande K.A."/>
        </authorList>
    </citation>
    <scope>NUCLEOTIDE SEQUENCE [LARGE SCALE GENOMIC DNA]</scope>
    <source>
        <strain evidence="5 6">KV22</strain>
    </source>
</reference>
<dbReference type="Proteomes" id="UP001455088">
    <property type="component" value="Unassembled WGS sequence"/>
</dbReference>
<organism evidence="5 6">
    <name type="scientific">Stenotrophomonas bentonitica</name>
    <dbReference type="NCBI Taxonomy" id="1450134"/>
    <lineage>
        <taxon>Bacteria</taxon>
        <taxon>Pseudomonadati</taxon>
        <taxon>Pseudomonadota</taxon>
        <taxon>Gammaproteobacteria</taxon>
        <taxon>Lysobacterales</taxon>
        <taxon>Lysobacteraceae</taxon>
        <taxon>Stenotrophomonas</taxon>
    </lineage>
</organism>